<dbReference type="STRING" id="6412.T1F1V4"/>
<dbReference type="eggNOG" id="KOG2075">
    <property type="taxonomic scope" value="Eukaryota"/>
</dbReference>
<gene>
    <name evidence="3" type="primary">20202804</name>
    <name evidence="2" type="ORF">HELRODRAFT_169375</name>
</gene>
<dbReference type="SMART" id="SM00875">
    <property type="entry name" value="BACK"/>
    <property type="match status" value="1"/>
</dbReference>
<dbReference type="EnsemblMetazoa" id="HelroT169375">
    <property type="protein sequence ID" value="HelroP169375"/>
    <property type="gene ID" value="HelroG169375"/>
</dbReference>
<evidence type="ECO:0000259" key="1">
    <source>
        <dbReference type="PROSITE" id="PS50097"/>
    </source>
</evidence>
<dbReference type="Pfam" id="PF00651">
    <property type="entry name" value="BTB"/>
    <property type="match status" value="1"/>
</dbReference>
<dbReference type="SUPFAM" id="SSF54695">
    <property type="entry name" value="POZ domain"/>
    <property type="match status" value="1"/>
</dbReference>
<reference evidence="3" key="3">
    <citation type="submission" date="2015-06" db="UniProtKB">
        <authorList>
            <consortium name="EnsemblMetazoa"/>
        </authorList>
    </citation>
    <scope>IDENTIFICATION</scope>
</reference>
<sequence>MEYSKPDLINPSVVLRPLLRDTGVQKYCFTTTPAAAAIFNKPELSDVELLVNDVTFFGHKNILSAASDVFASMLSGNWVEYRENKTIILREDADCAKHFQSFLYFIYSGKVNINNNNVVPLFLLADKYNVGSLIDECSKIIEIGLKVFVVHKDDCFSICPKRLKTECEPFPVYSNSKSPDLTFADDDVFNKSNCSNINNEESFDNSSHCSNFNINSMACKSHIVPSETFPVSTVLKLLEFCQTKNMHQTALINLEARIGNQLIRGKFEDCWNDLSYDIVIEMLSDSQFCYDEYILFKAAISWLNADSCRNEPHIIDTVLSKIRYSLLKSQFLYIASKHPLVESSSTVSKLITETIKYLYFNEWLTEEDMKKYMKPEFMPRYMIEP</sequence>
<dbReference type="HOGENOM" id="CLU_060631_0_0_1"/>
<dbReference type="GeneID" id="20202804"/>
<keyword evidence="4" id="KW-1185">Reference proteome</keyword>
<evidence type="ECO:0000313" key="2">
    <source>
        <dbReference type="EMBL" id="ESO08515.1"/>
    </source>
</evidence>
<dbReference type="AlphaFoldDB" id="T1F1V4"/>
<dbReference type="EMBL" id="KB096080">
    <property type="protein sequence ID" value="ESO08515.1"/>
    <property type="molecule type" value="Genomic_DNA"/>
</dbReference>
<reference evidence="2 4" key="2">
    <citation type="journal article" date="2013" name="Nature">
        <title>Insights into bilaterian evolution from three spiralian genomes.</title>
        <authorList>
            <person name="Simakov O."/>
            <person name="Marletaz F."/>
            <person name="Cho S.J."/>
            <person name="Edsinger-Gonzales E."/>
            <person name="Havlak P."/>
            <person name="Hellsten U."/>
            <person name="Kuo D.H."/>
            <person name="Larsson T."/>
            <person name="Lv J."/>
            <person name="Arendt D."/>
            <person name="Savage R."/>
            <person name="Osoegawa K."/>
            <person name="de Jong P."/>
            <person name="Grimwood J."/>
            <person name="Chapman J.A."/>
            <person name="Shapiro H."/>
            <person name="Aerts A."/>
            <person name="Otillar R.P."/>
            <person name="Terry A.Y."/>
            <person name="Boore J.L."/>
            <person name="Grigoriev I.V."/>
            <person name="Lindberg D.R."/>
            <person name="Seaver E.C."/>
            <person name="Weisblat D.A."/>
            <person name="Putnam N.H."/>
            <person name="Rokhsar D.S."/>
        </authorList>
    </citation>
    <scope>NUCLEOTIDE SEQUENCE</scope>
</reference>
<dbReference type="Gene3D" id="1.25.40.420">
    <property type="match status" value="1"/>
</dbReference>
<dbReference type="OMA" id="NINSMAC"/>
<dbReference type="PANTHER" id="PTHR24410:SF47">
    <property type="entry name" value="BTB DOMAIN-CONTAINING PROTEIN"/>
    <property type="match status" value="1"/>
</dbReference>
<dbReference type="Gene3D" id="3.30.710.10">
    <property type="entry name" value="Potassium Channel Kv1.1, Chain A"/>
    <property type="match status" value="1"/>
</dbReference>
<organism evidence="3 4">
    <name type="scientific">Helobdella robusta</name>
    <name type="common">Californian leech</name>
    <dbReference type="NCBI Taxonomy" id="6412"/>
    <lineage>
        <taxon>Eukaryota</taxon>
        <taxon>Metazoa</taxon>
        <taxon>Spiralia</taxon>
        <taxon>Lophotrochozoa</taxon>
        <taxon>Annelida</taxon>
        <taxon>Clitellata</taxon>
        <taxon>Hirudinea</taxon>
        <taxon>Rhynchobdellida</taxon>
        <taxon>Glossiphoniidae</taxon>
        <taxon>Helobdella</taxon>
    </lineage>
</organism>
<name>T1F1V4_HELRO</name>
<dbReference type="Proteomes" id="UP000015101">
    <property type="component" value="Unassembled WGS sequence"/>
</dbReference>
<feature type="domain" description="BTB" evidence="1">
    <location>
        <begin position="45"/>
        <end position="115"/>
    </location>
</feature>
<accession>T1F1V4</accession>
<reference evidence="4" key="1">
    <citation type="submission" date="2012-12" db="EMBL/GenBank/DDBJ databases">
        <authorList>
            <person name="Hellsten U."/>
            <person name="Grimwood J."/>
            <person name="Chapman J.A."/>
            <person name="Shapiro H."/>
            <person name="Aerts A."/>
            <person name="Otillar R.P."/>
            <person name="Terry A.Y."/>
            <person name="Boore J.L."/>
            <person name="Simakov O."/>
            <person name="Marletaz F."/>
            <person name="Cho S.-J."/>
            <person name="Edsinger-Gonzales E."/>
            <person name="Havlak P."/>
            <person name="Kuo D.-H."/>
            <person name="Larsson T."/>
            <person name="Lv J."/>
            <person name="Arendt D."/>
            <person name="Savage R."/>
            <person name="Osoegawa K."/>
            <person name="de Jong P."/>
            <person name="Lindberg D.R."/>
            <person name="Seaver E.C."/>
            <person name="Weisblat D.A."/>
            <person name="Putnam N.H."/>
            <person name="Grigoriev I.V."/>
            <person name="Rokhsar D.S."/>
        </authorList>
    </citation>
    <scope>NUCLEOTIDE SEQUENCE</scope>
</reference>
<dbReference type="InterPro" id="IPR000210">
    <property type="entry name" value="BTB/POZ_dom"/>
</dbReference>
<dbReference type="InterPro" id="IPR011705">
    <property type="entry name" value="BACK"/>
</dbReference>
<dbReference type="SMART" id="SM00225">
    <property type="entry name" value="BTB"/>
    <property type="match status" value="1"/>
</dbReference>
<dbReference type="InParanoid" id="T1F1V4"/>
<dbReference type="RefSeq" id="XP_009013445.1">
    <property type="nucleotide sequence ID" value="XM_009015197.1"/>
</dbReference>
<dbReference type="PROSITE" id="PS50097">
    <property type="entry name" value="BTB"/>
    <property type="match status" value="1"/>
</dbReference>
<dbReference type="KEGG" id="hro:HELRODRAFT_169375"/>
<dbReference type="CTD" id="20202804"/>
<dbReference type="OrthoDB" id="2359033at2759"/>
<proteinExistence type="predicted"/>
<dbReference type="PANTHER" id="PTHR24410">
    <property type="entry name" value="HL07962P-RELATED"/>
    <property type="match status" value="1"/>
</dbReference>
<evidence type="ECO:0000313" key="4">
    <source>
        <dbReference type="Proteomes" id="UP000015101"/>
    </source>
</evidence>
<dbReference type="InterPro" id="IPR011333">
    <property type="entry name" value="SKP1/BTB/POZ_sf"/>
</dbReference>
<dbReference type="InterPro" id="IPR051481">
    <property type="entry name" value="BTB-POZ/Galectin-3-binding"/>
</dbReference>
<protein>
    <recommendedName>
        <fullName evidence="1">BTB domain-containing protein</fullName>
    </recommendedName>
</protein>
<dbReference type="EMBL" id="AMQM01003276">
    <property type="status" value="NOT_ANNOTATED_CDS"/>
    <property type="molecule type" value="Genomic_DNA"/>
</dbReference>
<dbReference type="Pfam" id="PF07707">
    <property type="entry name" value="BACK"/>
    <property type="match status" value="1"/>
</dbReference>
<evidence type="ECO:0000313" key="3">
    <source>
        <dbReference type="EnsemblMetazoa" id="HelroP169375"/>
    </source>
</evidence>